<evidence type="ECO:0000256" key="1">
    <source>
        <dbReference type="ARBA" id="ARBA00006484"/>
    </source>
</evidence>
<dbReference type="Gene3D" id="3.40.50.720">
    <property type="entry name" value="NAD(P)-binding Rossmann-like Domain"/>
    <property type="match status" value="1"/>
</dbReference>
<dbReference type="EMBL" id="QTUJ01000001">
    <property type="protein sequence ID" value="REF73335.1"/>
    <property type="molecule type" value="Genomic_DNA"/>
</dbReference>
<dbReference type="CDD" id="cd05233">
    <property type="entry name" value="SDR_c"/>
    <property type="match status" value="1"/>
</dbReference>
<dbReference type="PANTHER" id="PTHR42760">
    <property type="entry name" value="SHORT-CHAIN DEHYDROGENASES/REDUCTASES FAMILY MEMBER"/>
    <property type="match status" value="1"/>
</dbReference>
<dbReference type="Proteomes" id="UP000256941">
    <property type="component" value="Unassembled WGS sequence"/>
</dbReference>
<dbReference type="FunFam" id="3.40.50.720:FF:000084">
    <property type="entry name" value="Short-chain dehydrogenase reductase"/>
    <property type="match status" value="1"/>
</dbReference>
<dbReference type="GO" id="GO:0016616">
    <property type="term" value="F:oxidoreductase activity, acting on the CH-OH group of donors, NAD or NADP as acceptor"/>
    <property type="evidence" value="ECO:0007669"/>
    <property type="project" value="TreeGrafter"/>
</dbReference>
<name>A0A3D9XSG0_PARVE</name>
<dbReference type="PRINTS" id="PR00081">
    <property type="entry name" value="GDHRDH"/>
</dbReference>
<comment type="similarity">
    <text evidence="1">Belongs to the short-chain dehydrogenases/reductases (SDR) family.</text>
</comment>
<dbReference type="InterPro" id="IPR002347">
    <property type="entry name" value="SDR_fam"/>
</dbReference>
<dbReference type="PRINTS" id="PR00080">
    <property type="entry name" value="SDRFAMILY"/>
</dbReference>
<comment type="caution">
    <text evidence="2">The sequence shown here is derived from an EMBL/GenBank/DDBJ whole genome shotgun (WGS) entry which is preliminary data.</text>
</comment>
<protein>
    <submittedName>
        <fullName evidence="2">3-oxoacyl-[acyl-carrier protein] reductase</fullName>
    </submittedName>
</protein>
<sequence length="253" mass="26145">MNVTGLEAAIVPVTGGASGIGLAICRKLRAAGAFPILVDVNADSLETAVAEVYAGEENPGRFGYVVDVADSKAVDAFFTKLKEDHGPATHAVANAGIVRPVAANEQSDENWLSVINVNLNGAFFFCRGAGRQMVEGGRGAIVNMGSIGGMFAREGRSAYGASKAGVMQMTRTLALEYGPSNVRVNAIAPGLIMTPIQAANAATVSETSSRSALKRMGTPEEIADIAVYLLSDQSSFVTGATVVADGGLSIRYN</sequence>
<dbReference type="InterPro" id="IPR020904">
    <property type="entry name" value="Sc_DH/Rdtase_CS"/>
</dbReference>
<evidence type="ECO:0000313" key="2">
    <source>
        <dbReference type="EMBL" id="REF73335.1"/>
    </source>
</evidence>
<dbReference type="Pfam" id="PF13561">
    <property type="entry name" value="adh_short_C2"/>
    <property type="match status" value="1"/>
</dbReference>
<dbReference type="PROSITE" id="PS00061">
    <property type="entry name" value="ADH_SHORT"/>
    <property type="match status" value="1"/>
</dbReference>
<dbReference type="SUPFAM" id="SSF51735">
    <property type="entry name" value="NAD(P)-binding Rossmann-fold domains"/>
    <property type="match status" value="1"/>
</dbReference>
<proteinExistence type="inferred from homology"/>
<dbReference type="InterPro" id="IPR036291">
    <property type="entry name" value="NAD(P)-bd_dom_sf"/>
</dbReference>
<dbReference type="RefSeq" id="WP_166435453.1">
    <property type="nucleotide sequence ID" value="NZ_CP038196.1"/>
</dbReference>
<evidence type="ECO:0000313" key="3">
    <source>
        <dbReference type="Proteomes" id="UP000256941"/>
    </source>
</evidence>
<accession>A0A3D9XSG0</accession>
<gene>
    <name evidence="2" type="ORF">BDD41_1888</name>
</gene>
<organism evidence="2 3">
    <name type="scientific">Paracoccus versutus</name>
    <name type="common">Thiobacillus versutus</name>
    <dbReference type="NCBI Taxonomy" id="34007"/>
    <lineage>
        <taxon>Bacteria</taxon>
        <taxon>Pseudomonadati</taxon>
        <taxon>Pseudomonadota</taxon>
        <taxon>Alphaproteobacteria</taxon>
        <taxon>Rhodobacterales</taxon>
        <taxon>Paracoccaceae</taxon>
        <taxon>Paracoccus</taxon>
    </lineage>
</organism>
<dbReference type="AlphaFoldDB" id="A0A3D9XSG0"/>
<reference evidence="2 3" key="1">
    <citation type="submission" date="2018-08" db="EMBL/GenBank/DDBJ databases">
        <title>Genomic Encyclopedia of Archaeal and Bacterial Type Strains, Phase II (KMG-II): from individual species to whole genera.</title>
        <authorList>
            <person name="Goeker M."/>
        </authorList>
    </citation>
    <scope>NUCLEOTIDE SEQUENCE [LARGE SCALE GENOMIC DNA]</scope>
    <source>
        <strain evidence="2 3">DSM 17099</strain>
    </source>
</reference>